<gene>
    <name evidence="2" type="ORF">BDZ94DRAFT_612257</name>
</gene>
<keyword evidence="3" id="KW-1185">Reference proteome</keyword>
<dbReference type="Proteomes" id="UP000807353">
    <property type="component" value="Unassembled WGS sequence"/>
</dbReference>
<evidence type="ECO:0000313" key="2">
    <source>
        <dbReference type="EMBL" id="KAF9463452.1"/>
    </source>
</evidence>
<dbReference type="EMBL" id="MU150262">
    <property type="protein sequence ID" value="KAF9463452.1"/>
    <property type="molecule type" value="Genomic_DNA"/>
</dbReference>
<reference evidence="2" key="1">
    <citation type="submission" date="2020-11" db="EMBL/GenBank/DDBJ databases">
        <authorList>
            <consortium name="DOE Joint Genome Institute"/>
            <person name="Ahrendt S."/>
            <person name="Riley R."/>
            <person name="Andreopoulos W."/>
            <person name="Labutti K."/>
            <person name="Pangilinan J."/>
            <person name="Ruiz-Duenas F.J."/>
            <person name="Barrasa J.M."/>
            <person name="Sanchez-Garcia M."/>
            <person name="Camarero S."/>
            <person name="Miyauchi S."/>
            <person name="Serrano A."/>
            <person name="Linde D."/>
            <person name="Babiker R."/>
            <person name="Drula E."/>
            <person name="Ayuso-Fernandez I."/>
            <person name="Pacheco R."/>
            <person name="Padilla G."/>
            <person name="Ferreira P."/>
            <person name="Barriuso J."/>
            <person name="Kellner H."/>
            <person name="Castanera R."/>
            <person name="Alfaro M."/>
            <person name="Ramirez L."/>
            <person name="Pisabarro A.G."/>
            <person name="Kuo A."/>
            <person name="Tritt A."/>
            <person name="Lipzen A."/>
            <person name="He G."/>
            <person name="Yan M."/>
            <person name="Ng V."/>
            <person name="Cullen D."/>
            <person name="Martin F."/>
            <person name="Rosso M.-N."/>
            <person name="Henrissat B."/>
            <person name="Hibbett D."/>
            <person name="Martinez A.T."/>
            <person name="Grigoriev I.V."/>
        </authorList>
    </citation>
    <scope>NUCLEOTIDE SEQUENCE</scope>
    <source>
        <strain evidence="2">CBS 247.69</strain>
    </source>
</reference>
<sequence>MVRAIRSSITILVPRGALASPPVAHHSGSGPRVPHAAVRPPRDTSGSDSGWRLTVTARGLRGVEASTRKDNCAAYDHKYPISAWISTHIQVLRANIISIQGADPEGRRYQ</sequence>
<protein>
    <submittedName>
        <fullName evidence="2">Uncharacterized protein</fullName>
    </submittedName>
</protein>
<evidence type="ECO:0000313" key="3">
    <source>
        <dbReference type="Proteomes" id="UP000807353"/>
    </source>
</evidence>
<name>A0A9P5Y787_9AGAR</name>
<accession>A0A9P5Y787</accession>
<organism evidence="2 3">
    <name type="scientific">Collybia nuda</name>
    <dbReference type="NCBI Taxonomy" id="64659"/>
    <lineage>
        <taxon>Eukaryota</taxon>
        <taxon>Fungi</taxon>
        <taxon>Dikarya</taxon>
        <taxon>Basidiomycota</taxon>
        <taxon>Agaricomycotina</taxon>
        <taxon>Agaricomycetes</taxon>
        <taxon>Agaricomycetidae</taxon>
        <taxon>Agaricales</taxon>
        <taxon>Tricholomatineae</taxon>
        <taxon>Clitocybaceae</taxon>
        <taxon>Collybia</taxon>
    </lineage>
</organism>
<dbReference type="AlphaFoldDB" id="A0A9P5Y787"/>
<comment type="caution">
    <text evidence="2">The sequence shown here is derived from an EMBL/GenBank/DDBJ whole genome shotgun (WGS) entry which is preliminary data.</text>
</comment>
<feature type="region of interest" description="Disordered" evidence="1">
    <location>
        <begin position="20"/>
        <end position="51"/>
    </location>
</feature>
<proteinExistence type="predicted"/>
<evidence type="ECO:0000256" key="1">
    <source>
        <dbReference type="SAM" id="MobiDB-lite"/>
    </source>
</evidence>